<evidence type="ECO:0000313" key="4">
    <source>
        <dbReference type="EMBL" id="GLP96736.1"/>
    </source>
</evidence>
<dbReference type="CDD" id="cd16323">
    <property type="entry name" value="Syd"/>
    <property type="match status" value="1"/>
</dbReference>
<sequence length="213" mass="24522">MAGELTTESMDNWLNAYVERYKDSLDELPQFYFGAESSPCQKGQARDGFVGWKPVLREPQDDLNAIEQALETQFAADMHWYYGRYFCPPVKFSSEFGEGELLQCYNQEDFDFLQKNLVGHVLMKRKLKQQETLFIGVLDDGDWMITVKSDDGSVWLEQPGQEPEKQIATSIAELFETIRPRVAPASAPEIDDMPEHQGLFARFKRMARSLFGR</sequence>
<accession>A0AA37RX65</accession>
<keyword evidence="2" id="KW-0997">Cell inner membrane</keyword>
<comment type="caution">
    <text evidence="4">The sequence shown here is derived from an EMBL/GenBank/DDBJ whole genome shotgun (WGS) entry which is preliminary data.</text>
</comment>
<protein>
    <submittedName>
        <fullName evidence="4">Protein Syd</fullName>
    </submittedName>
</protein>
<keyword evidence="5" id="KW-1185">Reference proteome</keyword>
<dbReference type="AlphaFoldDB" id="A0AA37RX65"/>
<dbReference type="Gene3D" id="3.40.1580.20">
    <property type="entry name" value="Syd protein"/>
    <property type="match status" value="1"/>
</dbReference>
<dbReference type="NCBIfam" id="NF003439">
    <property type="entry name" value="PRK04968.1"/>
    <property type="match status" value="1"/>
</dbReference>
<keyword evidence="3" id="KW-0472">Membrane</keyword>
<reference evidence="4" key="1">
    <citation type="journal article" date="2014" name="Int. J. Syst. Evol. Microbiol.">
        <title>Complete genome sequence of Corynebacterium casei LMG S-19264T (=DSM 44701T), isolated from a smear-ripened cheese.</title>
        <authorList>
            <consortium name="US DOE Joint Genome Institute (JGI-PGF)"/>
            <person name="Walter F."/>
            <person name="Albersmeier A."/>
            <person name="Kalinowski J."/>
            <person name="Ruckert C."/>
        </authorList>
    </citation>
    <scope>NUCLEOTIDE SEQUENCE</scope>
    <source>
        <strain evidence="4">NBRC 101628</strain>
    </source>
</reference>
<evidence type="ECO:0000256" key="2">
    <source>
        <dbReference type="ARBA" id="ARBA00022519"/>
    </source>
</evidence>
<dbReference type="RefSeq" id="WP_095504054.1">
    <property type="nucleotide sequence ID" value="NZ_BSNC01000005.1"/>
</dbReference>
<evidence type="ECO:0000313" key="5">
    <source>
        <dbReference type="Proteomes" id="UP001161422"/>
    </source>
</evidence>
<evidence type="ECO:0000256" key="3">
    <source>
        <dbReference type="ARBA" id="ARBA00023136"/>
    </source>
</evidence>
<gene>
    <name evidence="4" type="primary">syd</name>
    <name evidence="4" type="ORF">GCM10007895_20420</name>
</gene>
<dbReference type="GO" id="GO:0009898">
    <property type="term" value="C:cytoplasmic side of plasma membrane"/>
    <property type="evidence" value="ECO:0007669"/>
    <property type="project" value="InterPro"/>
</dbReference>
<dbReference type="EMBL" id="BSNC01000005">
    <property type="protein sequence ID" value="GLP96736.1"/>
    <property type="molecule type" value="Genomic_DNA"/>
</dbReference>
<dbReference type="InterPro" id="IPR009948">
    <property type="entry name" value="Syd"/>
</dbReference>
<proteinExistence type="predicted"/>
<evidence type="ECO:0000256" key="1">
    <source>
        <dbReference type="ARBA" id="ARBA00022475"/>
    </source>
</evidence>
<dbReference type="Proteomes" id="UP001161422">
    <property type="component" value="Unassembled WGS sequence"/>
</dbReference>
<reference evidence="4" key="2">
    <citation type="submission" date="2023-01" db="EMBL/GenBank/DDBJ databases">
        <title>Draft genome sequence of Paraferrimonas sedimenticola strain NBRC 101628.</title>
        <authorList>
            <person name="Sun Q."/>
            <person name="Mori K."/>
        </authorList>
    </citation>
    <scope>NUCLEOTIDE SEQUENCE</scope>
    <source>
        <strain evidence="4">NBRC 101628</strain>
    </source>
</reference>
<dbReference type="InterPro" id="IPR038228">
    <property type="entry name" value="Syd_sf"/>
</dbReference>
<dbReference type="Pfam" id="PF07348">
    <property type="entry name" value="Syd"/>
    <property type="match status" value="1"/>
</dbReference>
<organism evidence="4 5">
    <name type="scientific">Paraferrimonas sedimenticola</name>
    <dbReference type="NCBI Taxonomy" id="375674"/>
    <lineage>
        <taxon>Bacteria</taxon>
        <taxon>Pseudomonadati</taxon>
        <taxon>Pseudomonadota</taxon>
        <taxon>Gammaproteobacteria</taxon>
        <taxon>Alteromonadales</taxon>
        <taxon>Ferrimonadaceae</taxon>
        <taxon>Paraferrimonas</taxon>
    </lineage>
</organism>
<name>A0AA37RX65_9GAMM</name>
<keyword evidence="1" id="KW-1003">Cell membrane</keyword>